<dbReference type="InParanoid" id="A0A136IK60"/>
<feature type="domain" description="Alpha/beta hydrolase fold-3" evidence="4">
    <location>
        <begin position="116"/>
        <end position="330"/>
    </location>
</feature>
<dbReference type="Proteomes" id="UP000070501">
    <property type="component" value="Unassembled WGS sequence"/>
</dbReference>
<dbReference type="PANTHER" id="PTHR48081">
    <property type="entry name" value="AB HYDROLASE SUPERFAMILY PROTEIN C4A8.06C"/>
    <property type="match status" value="1"/>
</dbReference>
<protein>
    <submittedName>
        <fullName evidence="5">Alpha/beta hydrolase fold-domain-containing protein</fullName>
    </submittedName>
</protein>
<sequence>MTTLSSTFDNVRLTLSLALLRWYIIPGAKLRVYLARVRGRKGPTLMHVVTNATIQWFAKSLSTLQFRAVTSACVDVQALLAGCPSLLEENAQCGSVNATEFDGLWLSRAPGATHTIMYIHGGGFVSGSPCSAASYLLQLAVELRARGVLVDILAVGYDLAPEHPFPHALRQISSAYTYILARGKPIVLAGDSAGGNLCLALLRHLSEPHPAIPPVDCGIQAGVLVATCADGIVAPGTPGVIAACLMSPWVNLRNDGESYHRNASKDCLHRGALNTWSKAYLDSQPMDKYTCPITCTTGWAAALPASTLLMSGELDLFVADILAFASNVEKVS</sequence>
<evidence type="ECO:0000313" key="6">
    <source>
        <dbReference type="Proteomes" id="UP000070501"/>
    </source>
</evidence>
<feature type="active site" evidence="3">
    <location>
        <position position="192"/>
    </location>
</feature>
<dbReference type="Gene3D" id="3.40.50.1820">
    <property type="entry name" value="alpha/beta hydrolase"/>
    <property type="match status" value="1"/>
</dbReference>
<evidence type="ECO:0000256" key="2">
    <source>
        <dbReference type="ARBA" id="ARBA00022801"/>
    </source>
</evidence>
<evidence type="ECO:0000256" key="1">
    <source>
        <dbReference type="ARBA" id="ARBA00010515"/>
    </source>
</evidence>
<keyword evidence="2 5" id="KW-0378">Hydrolase</keyword>
<dbReference type="EMBL" id="KQ964284">
    <property type="protein sequence ID" value="KXJ85362.1"/>
    <property type="molecule type" value="Genomic_DNA"/>
</dbReference>
<dbReference type="OrthoDB" id="2152029at2759"/>
<organism evidence="5 6">
    <name type="scientific">Microdochium bolleyi</name>
    <dbReference type="NCBI Taxonomy" id="196109"/>
    <lineage>
        <taxon>Eukaryota</taxon>
        <taxon>Fungi</taxon>
        <taxon>Dikarya</taxon>
        <taxon>Ascomycota</taxon>
        <taxon>Pezizomycotina</taxon>
        <taxon>Sordariomycetes</taxon>
        <taxon>Xylariomycetidae</taxon>
        <taxon>Xylariales</taxon>
        <taxon>Microdochiaceae</taxon>
        <taxon>Microdochium</taxon>
    </lineage>
</organism>
<reference evidence="6" key="1">
    <citation type="submission" date="2016-02" db="EMBL/GenBank/DDBJ databases">
        <title>Draft genome sequence of Microdochium bolleyi, a fungal endophyte of beachgrass.</title>
        <authorList>
            <consortium name="DOE Joint Genome Institute"/>
            <person name="David A.S."/>
            <person name="May G."/>
            <person name="Haridas S."/>
            <person name="Lim J."/>
            <person name="Wang M."/>
            <person name="Labutti K."/>
            <person name="Lipzen A."/>
            <person name="Barry K."/>
            <person name="Grigoriev I.V."/>
        </authorList>
    </citation>
    <scope>NUCLEOTIDE SEQUENCE [LARGE SCALE GENOMIC DNA]</scope>
    <source>
        <strain evidence="6">J235TASD1</strain>
    </source>
</reference>
<dbReference type="InterPro" id="IPR033140">
    <property type="entry name" value="Lipase_GDXG_put_SER_AS"/>
</dbReference>
<comment type="similarity">
    <text evidence="1">Belongs to the 'GDXG' lipolytic enzyme family.</text>
</comment>
<name>A0A136IK60_9PEZI</name>
<dbReference type="STRING" id="196109.A0A136IK60"/>
<dbReference type="PANTHER" id="PTHR48081:SF31">
    <property type="entry name" value="STERYL ACETYL HYDROLASE MUG81-RELATED"/>
    <property type="match status" value="1"/>
</dbReference>
<dbReference type="InterPro" id="IPR013094">
    <property type="entry name" value="AB_hydrolase_3"/>
</dbReference>
<dbReference type="PROSITE" id="PS01174">
    <property type="entry name" value="LIPASE_GDXG_SER"/>
    <property type="match status" value="1"/>
</dbReference>
<dbReference type="PROSITE" id="PS01173">
    <property type="entry name" value="LIPASE_GDXG_HIS"/>
    <property type="match status" value="1"/>
</dbReference>
<dbReference type="SUPFAM" id="SSF53474">
    <property type="entry name" value="alpha/beta-Hydrolases"/>
    <property type="match status" value="1"/>
</dbReference>
<accession>A0A136IK60</accession>
<dbReference type="InterPro" id="IPR002168">
    <property type="entry name" value="Lipase_GDXG_HIS_AS"/>
</dbReference>
<dbReference type="GO" id="GO:0016787">
    <property type="term" value="F:hydrolase activity"/>
    <property type="evidence" value="ECO:0007669"/>
    <property type="project" value="UniProtKB-KW"/>
</dbReference>
<evidence type="ECO:0000313" key="5">
    <source>
        <dbReference type="EMBL" id="KXJ85362.1"/>
    </source>
</evidence>
<dbReference type="InterPro" id="IPR050300">
    <property type="entry name" value="GDXG_lipolytic_enzyme"/>
</dbReference>
<gene>
    <name evidence="5" type="ORF">Micbo1qcDRAFT_186659</name>
</gene>
<proteinExistence type="inferred from homology"/>
<evidence type="ECO:0000259" key="4">
    <source>
        <dbReference type="Pfam" id="PF07859"/>
    </source>
</evidence>
<dbReference type="Pfam" id="PF07859">
    <property type="entry name" value="Abhydrolase_3"/>
    <property type="match status" value="1"/>
</dbReference>
<evidence type="ECO:0000256" key="3">
    <source>
        <dbReference type="PROSITE-ProRule" id="PRU10038"/>
    </source>
</evidence>
<dbReference type="InterPro" id="IPR029058">
    <property type="entry name" value="AB_hydrolase_fold"/>
</dbReference>
<dbReference type="AlphaFoldDB" id="A0A136IK60"/>
<keyword evidence="6" id="KW-1185">Reference proteome</keyword>